<accession>A0ABS8AT68</accession>
<gene>
    <name evidence="2" type="ORF">LGH74_12490</name>
</gene>
<dbReference type="PANTHER" id="PTHR34818">
    <property type="entry name" value="PROTEIN BLI-3"/>
    <property type="match status" value="1"/>
</dbReference>
<feature type="domain" description="General stress protein FMN-binding split barrel" evidence="1">
    <location>
        <begin position="16"/>
        <end position="141"/>
    </location>
</feature>
<dbReference type="PANTHER" id="PTHR34818:SF1">
    <property type="entry name" value="PROTEIN BLI-3"/>
    <property type="match status" value="1"/>
</dbReference>
<keyword evidence="3" id="KW-1185">Reference proteome</keyword>
<dbReference type="InterPro" id="IPR038725">
    <property type="entry name" value="YdaG_split_barrel_FMN-bd"/>
</dbReference>
<proteinExistence type="predicted"/>
<dbReference type="SUPFAM" id="SSF50475">
    <property type="entry name" value="FMN-binding split barrel"/>
    <property type="match status" value="1"/>
</dbReference>
<evidence type="ECO:0000313" key="3">
    <source>
        <dbReference type="Proteomes" id="UP001165296"/>
    </source>
</evidence>
<comment type="caution">
    <text evidence="2">The sequence shown here is derived from an EMBL/GenBank/DDBJ whole genome shotgun (WGS) entry which is preliminary data.</text>
</comment>
<dbReference type="EMBL" id="JAJADR010000003">
    <property type="protein sequence ID" value="MCB2408798.1"/>
    <property type="molecule type" value="Genomic_DNA"/>
</dbReference>
<dbReference type="InterPro" id="IPR052917">
    <property type="entry name" value="Stress-Dev_Protein"/>
</dbReference>
<dbReference type="InterPro" id="IPR012349">
    <property type="entry name" value="Split_barrel_FMN-bd"/>
</dbReference>
<protein>
    <submittedName>
        <fullName evidence="2">Pyridoxamine 5'-phosphate oxidase family protein</fullName>
    </submittedName>
</protein>
<reference evidence="2" key="1">
    <citation type="submission" date="2021-10" db="EMBL/GenBank/DDBJ databases">
        <authorList>
            <person name="Dean J.D."/>
            <person name="Kim M.K."/>
            <person name="Newey C.N."/>
            <person name="Stoker T.S."/>
            <person name="Thompson D.W."/>
            <person name="Grose J.H."/>
        </authorList>
    </citation>
    <scope>NUCLEOTIDE SEQUENCE</scope>
    <source>
        <strain evidence="2">BT178</strain>
    </source>
</reference>
<name>A0ABS8AT68_9BACT</name>
<organism evidence="2 3">
    <name type="scientific">Hymenobacter lucidus</name>
    <dbReference type="NCBI Taxonomy" id="2880930"/>
    <lineage>
        <taxon>Bacteria</taxon>
        <taxon>Pseudomonadati</taxon>
        <taxon>Bacteroidota</taxon>
        <taxon>Cytophagia</taxon>
        <taxon>Cytophagales</taxon>
        <taxon>Hymenobacteraceae</taxon>
        <taxon>Hymenobacter</taxon>
    </lineage>
</organism>
<dbReference type="Gene3D" id="2.30.110.10">
    <property type="entry name" value="Electron Transport, Fmn-binding Protein, Chain A"/>
    <property type="match status" value="1"/>
</dbReference>
<sequence>MQELPLSPNPMTTKTLQAIAEKMKQLDIAMLTTETSRGQFSSRPMSNNGDVAYDGNSYFFTYDGSRTVHDIEQNPHVGLTFSGPKRLYIAITGRATLIRHKPTLQKHWVPDVERWFKEGIDTPGIVLIRVEATRIKYWQDEDEGELHLPG</sequence>
<dbReference type="Proteomes" id="UP001165296">
    <property type="component" value="Unassembled WGS sequence"/>
</dbReference>
<dbReference type="Pfam" id="PF16242">
    <property type="entry name" value="Pyrid_ox_like"/>
    <property type="match status" value="1"/>
</dbReference>
<dbReference type="RefSeq" id="WP_226176185.1">
    <property type="nucleotide sequence ID" value="NZ_JAJADR010000003.1"/>
</dbReference>
<evidence type="ECO:0000259" key="1">
    <source>
        <dbReference type="Pfam" id="PF16242"/>
    </source>
</evidence>
<evidence type="ECO:0000313" key="2">
    <source>
        <dbReference type="EMBL" id="MCB2408798.1"/>
    </source>
</evidence>